<dbReference type="EnsemblMetazoa" id="SCAU016322-RA">
    <property type="protein sequence ID" value="SCAU016322-PA"/>
    <property type="gene ID" value="SCAU016322"/>
</dbReference>
<accession>A0A1I8QEA6</accession>
<name>A0A1I8QEA6_STOCA</name>
<gene>
    <name evidence="1" type="primary">106087299</name>
</gene>
<dbReference type="Proteomes" id="UP000095300">
    <property type="component" value="Unassembled WGS sequence"/>
</dbReference>
<reference evidence="1" key="1">
    <citation type="submission" date="2020-05" db="UniProtKB">
        <authorList>
            <consortium name="EnsemblMetazoa"/>
        </authorList>
    </citation>
    <scope>IDENTIFICATION</scope>
    <source>
        <strain evidence="1">USDA</strain>
    </source>
</reference>
<protein>
    <submittedName>
        <fullName evidence="1">Uncharacterized protein</fullName>
    </submittedName>
</protein>
<dbReference type="AlphaFoldDB" id="A0A1I8QEA6"/>
<organism evidence="1 2">
    <name type="scientific">Stomoxys calcitrans</name>
    <name type="common">Stable fly</name>
    <name type="synonym">Conops calcitrans</name>
    <dbReference type="NCBI Taxonomy" id="35570"/>
    <lineage>
        <taxon>Eukaryota</taxon>
        <taxon>Metazoa</taxon>
        <taxon>Ecdysozoa</taxon>
        <taxon>Arthropoda</taxon>
        <taxon>Hexapoda</taxon>
        <taxon>Insecta</taxon>
        <taxon>Pterygota</taxon>
        <taxon>Neoptera</taxon>
        <taxon>Endopterygota</taxon>
        <taxon>Diptera</taxon>
        <taxon>Brachycera</taxon>
        <taxon>Muscomorpha</taxon>
        <taxon>Muscoidea</taxon>
        <taxon>Muscidae</taxon>
        <taxon>Stomoxys</taxon>
    </lineage>
</organism>
<keyword evidence="2" id="KW-1185">Reference proteome</keyword>
<sequence>MQEQQGEYRDTIRKIILQEISRQHQLPSMTTKMKQRAQTDAEYAGDANSFAFNNPAAVEQTYLTKRPTQQIANGTSVGYDKHQSFTSEVQNAKIMDNALNSGGDADRHRDFFKSIYCPLPKYCYTQEVAAPTTDTPPLMSPGAEAIMRKYKCDLNSNPPSIVGTDAFPGCGYRAEQMGDLYNISEGSVKSESTSKTAISRKSSHELKRLVKSQCKLHSEINDTLSALNANNENKEHFESKGRTVLDVDLPAKPSSLTLQPSGSKDKNVIAELENKEIFQDGNTDTLTITVDDIVSSKIINPMIRKMQRMYLDNLRGEMSLMEDLEHIPHQVSEVCKATMFKKKG</sequence>
<evidence type="ECO:0000313" key="1">
    <source>
        <dbReference type="EnsemblMetazoa" id="SCAU016322-PA"/>
    </source>
</evidence>
<evidence type="ECO:0000313" key="2">
    <source>
        <dbReference type="Proteomes" id="UP000095300"/>
    </source>
</evidence>
<dbReference type="OrthoDB" id="7989813at2759"/>
<dbReference type="KEGG" id="scac:106087299"/>
<proteinExistence type="predicted"/>
<dbReference type="VEuPathDB" id="VectorBase:SCAU016322"/>